<dbReference type="EMBL" id="LIYD01000005">
    <property type="protein sequence ID" value="KOS04801.1"/>
    <property type="molecule type" value="Genomic_DNA"/>
</dbReference>
<dbReference type="PATRIC" id="fig|1202724.3.peg.227"/>
<dbReference type="PROSITE" id="PS51257">
    <property type="entry name" value="PROKAR_LIPOPROTEIN"/>
    <property type="match status" value="1"/>
</dbReference>
<protein>
    <recommendedName>
        <fullName evidence="4">Lipoprotein</fullName>
    </recommendedName>
</protein>
<dbReference type="AlphaFoldDB" id="A0A0M8MEV6"/>
<dbReference type="RefSeq" id="WP_054405842.1">
    <property type="nucleotide sequence ID" value="NZ_FOYA01000004.1"/>
</dbReference>
<feature type="chain" id="PRO_5005818285" description="Lipoprotein" evidence="1">
    <location>
        <begin position="20"/>
        <end position="84"/>
    </location>
</feature>
<proteinExistence type="predicted"/>
<reference evidence="2 3" key="1">
    <citation type="submission" date="2015-08" db="EMBL/GenBank/DDBJ databases">
        <title>Whole genome sequence of Flavobacterium akiainvivens IK-1T, from decaying Wikstroemia oahuensis, an endemic Hawaiian shrub.</title>
        <authorList>
            <person name="Wan X."/>
            <person name="Hou S."/>
            <person name="Saito J."/>
            <person name="Donachie S."/>
        </authorList>
    </citation>
    <scope>NUCLEOTIDE SEQUENCE [LARGE SCALE GENOMIC DNA]</scope>
    <source>
        <strain evidence="2 3">IK-1</strain>
    </source>
</reference>
<evidence type="ECO:0000313" key="2">
    <source>
        <dbReference type="EMBL" id="KOS04801.1"/>
    </source>
</evidence>
<accession>A0A0M8MEV6</accession>
<name>A0A0M8MEV6_9FLAO</name>
<gene>
    <name evidence="2" type="ORF">AM493_01135</name>
</gene>
<organism evidence="2 3">
    <name type="scientific">Flavobacterium akiainvivens</name>
    <dbReference type="NCBI Taxonomy" id="1202724"/>
    <lineage>
        <taxon>Bacteria</taxon>
        <taxon>Pseudomonadati</taxon>
        <taxon>Bacteroidota</taxon>
        <taxon>Flavobacteriia</taxon>
        <taxon>Flavobacteriales</taxon>
        <taxon>Flavobacteriaceae</taxon>
        <taxon>Flavobacterium</taxon>
    </lineage>
</organism>
<dbReference type="STRING" id="1202724.AM493_01135"/>
<keyword evidence="3" id="KW-1185">Reference proteome</keyword>
<comment type="caution">
    <text evidence="2">The sequence shown here is derived from an EMBL/GenBank/DDBJ whole genome shotgun (WGS) entry which is preliminary data.</text>
</comment>
<evidence type="ECO:0000313" key="3">
    <source>
        <dbReference type="Proteomes" id="UP000037755"/>
    </source>
</evidence>
<feature type="signal peptide" evidence="1">
    <location>
        <begin position="1"/>
        <end position="19"/>
    </location>
</feature>
<evidence type="ECO:0008006" key="4">
    <source>
        <dbReference type="Google" id="ProtNLM"/>
    </source>
</evidence>
<evidence type="ECO:0000256" key="1">
    <source>
        <dbReference type="SAM" id="SignalP"/>
    </source>
</evidence>
<keyword evidence="1" id="KW-0732">Signal</keyword>
<dbReference type="Proteomes" id="UP000037755">
    <property type="component" value="Unassembled WGS sequence"/>
</dbReference>
<sequence>MLKHPVICLLALLFLSCTDAPQSPDPENTEVYLCDSPAAYSYHFNPNCKGLQQCKHNIYKTSLKTAKKHGRSFCGWEANDTIAR</sequence>